<feature type="transmembrane region" description="Helical" evidence="8">
    <location>
        <begin position="12"/>
        <end position="29"/>
    </location>
</feature>
<dbReference type="NCBIfam" id="TIGR00912">
    <property type="entry name" value="2A0309"/>
    <property type="match status" value="1"/>
</dbReference>
<dbReference type="PANTHER" id="PTHR34975:SF2">
    <property type="entry name" value="SPORE GERMINATION PROTEIN A2"/>
    <property type="match status" value="1"/>
</dbReference>
<dbReference type="Gene3D" id="1.20.1740.10">
    <property type="entry name" value="Amino acid/polyamine transporter I"/>
    <property type="match status" value="1"/>
</dbReference>
<dbReference type="GO" id="GO:0009847">
    <property type="term" value="P:spore germination"/>
    <property type="evidence" value="ECO:0007669"/>
    <property type="project" value="InterPro"/>
</dbReference>
<feature type="transmembrane region" description="Helical" evidence="8">
    <location>
        <begin position="41"/>
        <end position="59"/>
    </location>
</feature>
<evidence type="ECO:0000313" key="10">
    <source>
        <dbReference type="Proteomes" id="UP000286268"/>
    </source>
</evidence>
<dbReference type="KEGG" id="cmah:C1I91_06810"/>
<dbReference type="RefSeq" id="WP_128212189.1">
    <property type="nucleotide sequence ID" value="NZ_CP025746.1"/>
</dbReference>
<dbReference type="OrthoDB" id="1931502at2"/>
<dbReference type="AlphaFoldDB" id="A0A410DQR7"/>
<feature type="transmembrane region" description="Helical" evidence="8">
    <location>
        <begin position="219"/>
        <end position="241"/>
    </location>
</feature>
<evidence type="ECO:0000256" key="8">
    <source>
        <dbReference type="SAM" id="Phobius"/>
    </source>
</evidence>
<protein>
    <recommendedName>
        <fullName evidence="11">Spore germination protein</fullName>
    </recommendedName>
</protein>
<dbReference type="PANTHER" id="PTHR34975">
    <property type="entry name" value="SPORE GERMINATION PROTEIN A2"/>
    <property type="match status" value="1"/>
</dbReference>
<keyword evidence="4" id="KW-0309">Germination</keyword>
<keyword evidence="7 8" id="KW-0472">Membrane</keyword>
<feature type="transmembrane region" description="Helical" evidence="8">
    <location>
        <begin position="113"/>
        <end position="136"/>
    </location>
</feature>
<dbReference type="Proteomes" id="UP000286268">
    <property type="component" value="Chromosome"/>
</dbReference>
<dbReference type="EMBL" id="CP025746">
    <property type="protein sequence ID" value="QAA31375.1"/>
    <property type="molecule type" value="Genomic_DNA"/>
</dbReference>
<organism evidence="9 10">
    <name type="scientific">Clostridium manihotivorum</name>
    <dbReference type="NCBI Taxonomy" id="2320868"/>
    <lineage>
        <taxon>Bacteria</taxon>
        <taxon>Bacillati</taxon>
        <taxon>Bacillota</taxon>
        <taxon>Clostridia</taxon>
        <taxon>Eubacteriales</taxon>
        <taxon>Clostridiaceae</taxon>
        <taxon>Clostridium</taxon>
    </lineage>
</organism>
<feature type="transmembrane region" description="Helical" evidence="8">
    <location>
        <begin position="190"/>
        <end position="207"/>
    </location>
</feature>
<feature type="transmembrane region" description="Helical" evidence="8">
    <location>
        <begin position="148"/>
        <end position="170"/>
    </location>
</feature>
<keyword evidence="3" id="KW-0813">Transport</keyword>
<feature type="transmembrane region" description="Helical" evidence="8">
    <location>
        <begin position="334"/>
        <end position="352"/>
    </location>
</feature>
<comment type="subcellular location">
    <subcellularLocation>
        <location evidence="1">Membrane</location>
        <topology evidence="1">Multi-pass membrane protein</topology>
    </subcellularLocation>
</comment>
<dbReference type="GO" id="GO:0016020">
    <property type="term" value="C:membrane"/>
    <property type="evidence" value="ECO:0007669"/>
    <property type="project" value="UniProtKB-SubCell"/>
</dbReference>
<evidence type="ECO:0000256" key="2">
    <source>
        <dbReference type="ARBA" id="ARBA00007998"/>
    </source>
</evidence>
<evidence type="ECO:0000256" key="4">
    <source>
        <dbReference type="ARBA" id="ARBA00022544"/>
    </source>
</evidence>
<dbReference type="InterPro" id="IPR004761">
    <property type="entry name" value="Spore_GerAB"/>
</dbReference>
<evidence type="ECO:0000256" key="1">
    <source>
        <dbReference type="ARBA" id="ARBA00004141"/>
    </source>
</evidence>
<dbReference type="Pfam" id="PF03845">
    <property type="entry name" value="Spore_permease"/>
    <property type="match status" value="1"/>
</dbReference>
<evidence type="ECO:0000256" key="7">
    <source>
        <dbReference type="ARBA" id="ARBA00023136"/>
    </source>
</evidence>
<proteinExistence type="inferred from homology"/>
<accession>A0A410DQR7</accession>
<evidence type="ECO:0008006" key="11">
    <source>
        <dbReference type="Google" id="ProtNLM"/>
    </source>
</evidence>
<evidence type="ECO:0000256" key="3">
    <source>
        <dbReference type="ARBA" id="ARBA00022448"/>
    </source>
</evidence>
<evidence type="ECO:0000256" key="6">
    <source>
        <dbReference type="ARBA" id="ARBA00022989"/>
    </source>
</evidence>
<comment type="similarity">
    <text evidence="2">Belongs to the amino acid-polyamine-organocation (APC) superfamily. Spore germination protein (SGP) (TC 2.A.3.9) family.</text>
</comment>
<keyword evidence="10" id="KW-1185">Reference proteome</keyword>
<evidence type="ECO:0000256" key="5">
    <source>
        <dbReference type="ARBA" id="ARBA00022692"/>
    </source>
</evidence>
<gene>
    <name evidence="9" type="ORF">C1I91_06810</name>
</gene>
<keyword evidence="6 8" id="KW-1133">Transmembrane helix</keyword>
<evidence type="ECO:0000313" key="9">
    <source>
        <dbReference type="EMBL" id="QAA31375.1"/>
    </source>
</evidence>
<feature type="transmembrane region" description="Helical" evidence="8">
    <location>
        <begin position="268"/>
        <end position="293"/>
    </location>
</feature>
<sequence>MSKIKISMSTSEFSQIIISSILGVGILYIPNGLIKYANQDAWIACIIGAAYPFYMLIIAKYMCSKHPEENILMLSRRYFGTIIGNLLNIGYVSYFIFVFASEVNGFKNAFYTYVTYFIDDFKIILVTLLATGYLVYKGLKPLVRVNEIIFYTTIILIALPSGALINGSIYNIRPTFDTSIIDLLKASKETTFFYAGIETIFLFYPFLNKKDKLFKYGAISVIFIVIVYVWTVFLTIFYLGIDIAPKYLWPVVTLTDAINIPIINSFRYIFLSLWSLIIFKCIAVFYYSVCFGINQITNKISIRRLTILIYPLIAYMALEFGNSTERKELTGSLMPIYVLFNLFFVTVIAIIIRRERVREDEKE</sequence>
<feature type="transmembrane region" description="Helical" evidence="8">
    <location>
        <begin position="79"/>
        <end position="101"/>
    </location>
</feature>
<reference evidence="9 10" key="1">
    <citation type="submission" date="2018-01" db="EMBL/GenBank/DDBJ databases">
        <title>Genome Sequencing and Assembly of Anaerobacter polyendosporus strain CT4.</title>
        <authorList>
            <person name="Tachaapaikoon C."/>
            <person name="Sutheeworapong S."/>
            <person name="Jenjaroenpun P."/>
            <person name="Wongsurawat T."/>
            <person name="Nookeaw I."/>
            <person name="Cheawchanlertfa P."/>
            <person name="Kosugi A."/>
            <person name="Cheevadhanarak S."/>
            <person name="Ratanakhanokchai K."/>
        </authorList>
    </citation>
    <scope>NUCLEOTIDE SEQUENCE [LARGE SCALE GENOMIC DNA]</scope>
    <source>
        <strain evidence="9 10">CT4</strain>
    </source>
</reference>
<keyword evidence="5 8" id="KW-0812">Transmembrane</keyword>
<feature type="transmembrane region" description="Helical" evidence="8">
    <location>
        <begin position="305"/>
        <end position="322"/>
    </location>
</feature>
<name>A0A410DQR7_9CLOT</name>